<dbReference type="Proteomes" id="UP000229362">
    <property type="component" value="Unassembled WGS sequence"/>
</dbReference>
<comment type="caution">
    <text evidence="1">The sequence shown here is derived from an EMBL/GenBank/DDBJ whole genome shotgun (WGS) entry which is preliminary data.</text>
</comment>
<dbReference type="EMBL" id="PFBZ01000035">
    <property type="protein sequence ID" value="PIT86851.1"/>
    <property type="molecule type" value="Genomic_DNA"/>
</dbReference>
<reference evidence="2" key="1">
    <citation type="submission" date="2017-09" db="EMBL/GenBank/DDBJ databases">
        <title>Depth-based differentiation of microbial function through sediment-hosted aquifers and enrichment of novel symbionts in the deep terrestrial subsurface.</title>
        <authorList>
            <person name="Probst A.J."/>
            <person name="Ladd B."/>
            <person name="Jarett J.K."/>
            <person name="Geller-Mcgrath D.E."/>
            <person name="Sieber C.M.K."/>
            <person name="Emerson J.B."/>
            <person name="Anantharaman K."/>
            <person name="Thomas B.C."/>
            <person name="Malmstrom R."/>
            <person name="Stieglmeier M."/>
            <person name="Klingl A."/>
            <person name="Woyke T."/>
            <person name="Ryan C.M."/>
            <person name="Banfield J.F."/>
        </authorList>
    </citation>
    <scope>NUCLEOTIDE SEQUENCE [LARGE SCALE GENOMIC DNA]</scope>
</reference>
<evidence type="ECO:0000313" key="1">
    <source>
        <dbReference type="EMBL" id="PIT86851.1"/>
    </source>
</evidence>
<dbReference type="AlphaFoldDB" id="A0A2M6W249"/>
<accession>A0A2M6W249</accession>
<protein>
    <submittedName>
        <fullName evidence="1">Uncharacterized protein</fullName>
    </submittedName>
</protein>
<name>A0A2M6W249_9BACT</name>
<sequence>MNYTLELFDFLLEHPPIGLSAATVKAYEHQALQLRQQHATEEEVERVFIAFGKEAWPYRQAEHTFLAHLGNKQKVFLDALPESLREKWFHFEAAGGDIHNFRDGDAFEDAFTPEENQQIEQAMIEGHAAMLQQAKTLVQGVDAATYAHLVDTFSNERDSILAKCQELEELKKTSTKWAAEISDSIAFFHRGFAELEERPTEEKVQGKIDWYVGQLDVGNT</sequence>
<proteinExistence type="predicted"/>
<evidence type="ECO:0000313" key="2">
    <source>
        <dbReference type="Proteomes" id="UP000229362"/>
    </source>
</evidence>
<gene>
    <name evidence="1" type="ORF">COU33_00865</name>
</gene>
<organism evidence="1 2">
    <name type="scientific">Candidatus Magasanikbacteria bacterium CG10_big_fil_rev_8_21_14_0_10_43_6</name>
    <dbReference type="NCBI Taxonomy" id="1974650"/>
    <lineage>
        <taxon>Bacteria</taxon>
        <taxon>Candidatus Magasanikiibacteriota</taxon>
    </lineage>
</organism>